<reference evidence="1" key="1">
    <citation type="submission" date="2022-06" db="EMBL/GenBank/DDBJ databases">
        <authorList>
            <person name="Goudenege D."/>
            <person name="Le Roux F."/>
        </authorList>
    </citation>
    <scope>NUCLEOTIDE SEQUENCE</scope>
    <source>
        <strain evidence="1">12-063</strain>
    </source>
</reference>
<dbReference type="EMBL" id="CALYLK010000135">
    <property type="protein sequence ID" value="CAH8229321.1"/>
    <property type="molecule type" value="Genomic_DNA"/>
</dbReference>
<evidence type="ECO:0000313" key="2">
    <source>
        <dbReference type="Proteomes" id="UP001152658"/>
    </source>
</evidence>
<proteinExistence type="predicted"/>
<sequence>MSKFVAAIISAPSRVMLTESVGLEPFDSPAAVANSSPS</sequence>
<dbReference type="Proteomes" id="UP001152658">
    <property type="component" value="Unassembled WGS sequence"/>
</dbReference>
<protein>
    <submittedName>
        <fullName evidence="1">Uncharacterized protein</fullName>
    </submittedName>
</protein>
<keyword evidence="2" id="KW-1185">Reference proteome</keyword>
<comment type="caution">
    <text evidence="1">The sequence shown here is derived from an EMBL/GenBank/DDBJ whole genome shotgun (WGS) entry which is preliminary data.</text>
</comment>
<name>A0ABM9FQE3_9VIBR</name>
<evidence type="ECO:0000313" key="1">
    <source>
        <dbReference type="EMBL" id="CAH8229321.1"/>
    </source>
</evidence>
<gene>
    <name evidence="1" type="ORF">VAE063_940522</name>
</gene>
<accession>A0ABM9FQE3</accession>
<organism evidence="1 2">
    <name type="scientific">Vibrio aestuarianus</name>
    <dbReference type="NCBI Taxonomy" id="28171"/>
    <lineage>
        <taxon>Bacteria</taxon>
        <taxon>Pseudomonadati</taxon>
        <taxon>Pseudomonadota</taxon>
        <taxon>Gammaproteobacteria</taxon>
        <taxon>Vibrionales</taxon>
        <taxon>Vibrionaceae</taxon>
        <taxon>Vibrio</taxon>
    </lineage>
</organism>